<protein>
    <submittedName>
        <fullName evidence="2">Uncharacterized protein</fullName>
    </submittedName>
</protein>
<evidence type="ECO:0000313" key="3">
    <source>
        <dbReference type="Proteomes" id="UP000322667"/>
    </source>
</evidence>
<gene>
    <name evidence="2" type="ORF">ES332_A11G179200v1</name>
</gene>
<feature type="transmembrane region" description="Helical" evidence="1">
    <location>
        <begin position="79"/>
        <end position="97"/>
    </location>
</feature>
<keyword evidence="1" id="KW-0472">Membrane</keyword>
<dbReference type="AlphaFoldDB" id="A0A5D2NCQ1"/>
<dbReference type="EMBL" id="CM017620">
    <property type="protein sequence ID" value="TYI01113.1"/>
    <property type="molecule type" value="Genomic_DNA"/>
</dbReference>
<dbReference type="Proteomes" id="UP000322667">
    <property type="component" value="Chromosome A11"/>
</dbReference>
<evidence type="ECO:0000313" key="2">
    <source>
        <dbReference type="EMBL" id="TYI01113.1"/>
    </source>
</evidence>
<keyword evidence="3" id="KW-1185">Reference proteome</keyword>
<accession>A0A5D2NCQ1</accession>
<sequence>MVIVKRRIWDVFFWRFQREESVVFWGNPFFFSSSLFQFPNQKQTIDIRNTTILTSKGRDSNTQKSVNQQVKNQNRKPKVVVNLFLFCLLFYFPIYIYQKNIKITI</sequence>
<keyword evidence="1" id="KW-1133">Transmembrane helix</keyword>
<name>A0A5D2NCQ1_GOSTO</name>
<proteinExistence type="predicted"/>
<reference evidence="2 3" key="1">
    <citation type="submission" date="2019-07" db="EMBL/GenBank/DDBJ databases">
        <title>WGS assembly of Gossypium tomentosum.</title>
        <authorList>
            <person name="Chen Z.J."/>
            <person name="Sreedasyam A."/>
            <person name="Ando A."/>
            <person name="Song Q."/>
            <person name="De L."/>
            <person name="Hulse-Kemp A."/>
            <person name="Ding M."/>
            <person name="Ye W."/>
            <person name="Kirkbride R."/>
            <person name="Jenkins J."/>
            <person name="Plott C."/>
            <person name="Lovell J."/>
            <person name="Lin Y.-M."/>
            <person name="Vaughn R."/>
            <person name="Liu B."/>
            <person name="Li W."/>
            <person name="Simpson S."/>
            <person name="Scheffler B."/>
            <person name="Saski C."/>
            <person name="Grover C."/>
            <person name="Hu G."/>
            <person name="Conover J."/>
            <person name="Carlson J."/>
            <person name="Shu S."/>
            <person name="Boston L."/>
            <person name="Williams M."/>
            <person name="Peterson D."/>
            <person name="Mcgee K."/>
            <person name="Jones D."/>
            <person name="Wendel J."/>
            <person name="Stelly D."/>
            <person name="Grimwood J."/>
            <person name="Schmutz J."/>
        </authorList>
    </citation>
    <scope>NUCLEOTIDE SEQUENCE [LARGE SCALE GENOMIC DNA]</scope>
    <source>
        <strain evidence="2">7179.01</strain>
    </source>
</reference>
<organism evidence="2 3">
    <name type="scientific">Gossypium tomentosum</name>
    <name type="common">Hawaiian cotton</name>
    <name type="synonym">Gossypium sandvicense</name>
    <dbReference type="NCBI Taxonomy" id="34277"/>
    <lineage>
        <taxon>Eukaryota</taxon>
        <taxon>Viridiplantae</taxon>
        <taxon>Streptophyta</taxon>
        <taxon>Embryophyta</taxon>
        <taxon>Tracheophyta</taxon>
        <taxon>Spermatophyta</taxon>
        <taxon>Magnoliopsida</taxon>
        <taxon>eudicotyledons</taxon>
        <taxon>Gunneridae</taxon>
        <taxon>Pentapetalae</taxon>
        <taxon>rosids</taxon>
        <taxon>malvids</taxon>
        <taxon>Malvales</taxon>
        <taxon>Malvaceae</taxon>
        <taxon>Malvoideae</taxon>
        <taxon>Gossypium</taxon>
    </lineage>
</organism>
<evidence type="ECO:0000256" key="1">
    <source>
        <dbReference type="SAM" id="Phobius"/>
    </source>
</evidence>
<keyword evidence="1" id="KW-0812">Transmembrane</keyword>